<dbReference type="InterPro" id="IPR002577">
    <property type="entry name" value="HTH_HxlR"/>
</dbReference>
<dbReference type="Proteomes" id="UP001317742">
    <property type="component" value="Chromosome"/>
</dbReference>
<dbReference type="InterPro" id="IPR036388">
    <property type="entry name" value="WH-like_DNA-bd_sf"/>
</dbReference>
<organism evidence="5 6">
    <name type="scientific">Pseudodesulfovibrio nedwellii</name>
    <dbReference type="NCBI Taxonomy" id="2973072"/>
    <lineage>
        <taxon>Bacteria</taxon>
        <taxon>Pseudomonadati</taxon>
        <taxon>Thermodesulfobacteriota</taxon>
        <taxon>Desulfovibrionia</taxon>
        <taxon>Desulfovibrionales</taxon>
        <taxon>Desulfovibrionaceae</taxon>
    </lineage>
</organism>
<evidence type="ECO:0000256" key="1">
    <source>
        <dbReference type="ARBA" id="ARBA00023015"/>
    </source>
</evidence>
<reference evidence="5 6" key="1">
    <citation type="submission" date="2022-08" db="EMBL/GenBank/DDBJ databases">
        <title>Genome Sequence of the sulphate-reducing bacterium, Pseudodesulfovibrio sp. SYK.</title>
        <authorList>
            <person name="Kondo R."/>
            <person name="Kataoka T."/>
        </authorList>
    </citation>
    <scope>NUCLEOTIDE SEQUENCE [LARGE SCALE GENOMIC DNA]</scope>
    <source>
        <strain evidence="5 6">SYK</strain>
    </source>
</reference>
<sequence length="125" mass="14286">MGTECSMKFCGEKKYFCTVELTLQVIGGKWKPIIIHRLGNDGILRFSEVKRSIPNITQKMLTQQLRELEADGVVTRKVYAQVPPKVEYSLTELGLSVMPVIESLCKWGEGYARWFEDQTVRETAI</sequence>
<evidence type="ECO:0000313" key="6">
    <source>
        <dbReference type="Proteomes" id="UP001317742"/>
    </source>
</evidence>
<keyword evidence="1" id="KW-0805">Transcription regulation</keyword>
<evidence type="ECO:0000256" key="3">
    <source>
        <dbReference type="ARBA" id="ARBA00023163"/>
    </source>
</evidence>
<dbReference type="InterPro" id="IPR036390">
    <property type="entry name" value="WH_DNA-bd_sf"/>
</dbReference>
<evidence type="ECO:0000313" key="5">
    <source>
        <dbReference type="EMBL" id="BDQ38213.1"/>
    </source>
</evidence>
<dbReference type="RefSeq" id="WP_281760717.1">
    <property type="nucleotide sequence ID" value="NZ_AP026709.1"/>
</dbReference>
<dbReference type="PANTHER" id="PTHR33204:SF29">
    <property type="entry name" value="TRANSCRIPTIONAL REGULATOR"/>
    <property type="match status" value="1"/>
</dbReference>
<evidence type="ECO:0000256" key="2">
    <source>
        <dbReference type="ARBA" id="ARBA00023125"/>
    </source>
</evidence>
<feature type="domain" description="HTH hxlR-type" evidence="4">
    <location>
        <begin position="17"/>
        <end position="116"/>
    </location>
</feature>
<keyword evidence="6" id="KW-1185">Reference proteome</keyword>
<keyword evidence="2" id="KW-0238">DNA-binding</keyword>
<dbReference type="SUPFAM" id="SSF46785">
    <property type="entry name" value="Winged helix' DNA-binding domain"/>
    <property type="match status" value="1"/>
</dbReference>
<dbReference type="Gene3D" id="1.10.10.10">
    <property type="entry name" value="Winged helix-like DNA-binding domain superfamily/Winged helix DNA-binding domain"/>
    <property type="match status" value="1"/>
</dbReference>
<evidence type="ECO:0000259" key="4">
    <source>
        <dbReference type="PROSITE" id="PS51118"/>
    </source>
</evidence>
<dbReference type="EMBL" id="AP026709">
    <property type="protein sequence ID" value="BDQ38213.1"/>
    <property type="molecule type" value="Genomic_DNA"/>
</dbReference>
<dbReference type="Pfam" id="PF01638">
    <property type="entry name" value="HxlR"/>
    <property type="match status" value="1"/>
</dbReference>
<keyword evidence="3" id="KW-0804">Transcription</keyword>
<gene>
    <name evidence="5" type="ORF">SYK_25730</name>
</gene>
<dbReference type="PANTHER" id="PTHR33204">
    <property type="entry name" value="TRANSCRIPTIONAL REGULATOR, MARR FAMILY"/>
    <property type="match status" value="1"/>
</dbReference>
<accession>A0ABM8B321</accession>
<proteinExistence type="predicted"/>
<dbReference type="PROSITE" id="PS51118">
    <property type="entry name" value="HTH_HXLR"/>
    <property type="match status" value="1"/>
</dbReference>
<protein>
    <recommendedName>
        <fullName evidence="4">HTH hxlR-type domain-containing protein</fullName>
    </recommendedName>
</protein>
<name>A0ABM8B321_9BACT</name>